<accession>A0A934QFT0</accession>
<proteinExistence type="predicted"/>
<name>A0A934QFT0_9PROT</name>
<evidence type="ECO:0000313" key="2">
    <source>
        <dbReference type="Proteomes" id="UP000778970"/>
    </source>
</evidence>
<protein>
    <submittedName>
        <fullName evidence="1">Uncharacterized protein</fullName>
    </submittedName>
</protein>
<reference evidence="1" key="1">
    <citation type="submission" date="2017-08" db="EMBL/GenBank/DDBJ databases">
        <authorList>
            <person name="Imhoff J.F."/>
            <person name="Rahn T."/>
            <person name="Kuenzel S."/>
            <person name="Neulinger S.C."/>
        </authorList>
    </citation>
    <scope>NUCLEOTIDE SEQUENCE</scope>
    <source>
        <strain evidence="1">DSM 9154</strain>
    </source>
</reference>
<gene>
    <name evidence="1" type="ORF">CKO21_02885</name>
</gene>
<dbReference type="Proteomes" id="UP000778970">
    <property type="component" value="Unassembled WGS sequence"/>
</dbReference>
<dbReference type="AlphaFoldDB" id="A0A934QFT0"/>
<comment type="caution">
    <text evidence="1">The sequence shown here is derived from an EMBL/GenBank/DDBJ whole genome shotgun (WGS) entry which is preliminary data.</text>
</comment>
<sequence length="142" mass="15565">MTSTTIDIHGRHDTHRLSGEIDGSQNLAFMIDAAVKACRDLWHPVEAHKVDHGARADEADFEPDSWMNAGLLTATLVRTAAENGFTLDLIGADEPDADVPEAHVVLVQDELKPRTVDVQLEESGVQRFHGRVTDFVGWAKAV</sequence>
<dbReference type="RefSeq" id="WP_027288080.1">
    <property type="nucleotide sequence ID" value="NZ_NRRE01000011.1"/>
</dbReference>
<evidence type="ECO:0000313" key="1">
    <source>
        <dbReference type="EMBL" id="MBK1696188.1"/>
    </source>
</evidence>
<dbReference type="EMBL" id="NRRE01000011">
    <property type="protein sequence ID" value="MBK1696188.1"/>
    <property type="molecule type" value="Genomic_DNA"/>
</dbReference>
<reference evidence="1" key="2">
    <citation type="journal article" date="2020" name="Microorganisms">
        <title>Osmotic Adaptation and Compatible Solute Biosynthesis of Phototrophic Bacteria as Revealed from Genome Analyses.</title>
        <authorList>
            <person name="Imhoff J.F."/>
            <person name="Rahn T."/>
            <person name="Kunzel S."/>
            <person name="Keller A."/>
            <person name="Neulinger S.C."/>
        </authorList>
    </citation>
    <scope>NUCLEOTIDE SEQUENCE</scope>
    <source>
        <strain evidence="1">DSM 9154</strain>
    </source>
</reference>
<keyword evidence="2" id="KW-1185">Reference proteome</keyword>
<organism evidence="1 2">
    <name type="scientific">Rhodovibrio salinarum</name>
    <dbReference type="NCBI Taxonomy" id="1087"/>
    <lineage>
        <taxon>Bacteria</taxon>
        <taxon>Pseudomonadati</taxon>
        <taxon>Pseudomonadota</taxon>
        <taxon>Alphaproteobacteria</taxon>
        <taxon>Rhodospirillales</taxon>
        <taxon>Rhodovibrionaceae</taxon>
        <taxon>Rhodovibrio</taxon>
    </lineage>
</organism>